<evidence type="ECO:0000259" key="1">
    <source>
        <dbReference type="Pfam" id="PF13456"/>
    </source>
</evidence>
<organism evidence="2 3">
    <name type="scientific">Hibiscus sabdariffa</name>
    <name type="common">roselle</name>
    <dbReference type="NCBI Taxonomy" id="183260"/>
    <lineage>
        <taxon>Eukaryota</taxon>
        <taxon>Viridiplantae</taxon>
        <taxon>Streptophyta</taxon>
        <taxon>Embryophyta</taxon>
        <taxon>Tracheophyta</taxon>
        <taxon>Spermatophyta</taxon>
        <taxon>Magnoliopsida</taxon>
        <taxon>eudicotyledons</taxon>
        <taxon>Gunneridae</taxon>
        <taxon>Pentapetalae</taxon>
        <taxon>rosids</taxon>
        <taxon>malvids</taxon>
        <taxon>Malvales</taxon>
        <taxon>Malvaceae</taxon>
        <taxon>Malvoideae</taxon>
        <taxon>Hibiscus</taxon>
    </lineage>
</organism>
<dbReference type="PANTHER" id="PTHR47723:SF13">
    <property type="entry name" value="PUTATIVE-RELATED"/>
    <property type="match status" value="1"/>
</dbReference>
<dbReference type="Proteomes" id="UP001396334">
    <property type="component" value="Unassembled WGS sequence"/>
</dbReference>
<reference evidence="2 3" key="1">
    <citation type="journal article" date="2024" name="G3 (Bethesda)">
        <title>Genome assembly of Hibiscus sabdariffa L. provides insights into metabolisms of medicinal natural products.</title>
        <authorList>
            <person name="Kim T."/>
        </authorList>
    </citation>
    <scope>NUCLEOTIDE SEQUENCE [LARGE SCALE GENOMIC DNA]</scope>
    <source>
        <strain evidence="2">TK-2024</strain>
        <tissue evidence="2">Old leaves</tissue>
    </source>
</reference>
<keyword evidence="3" id="KW-1185">Reference proteome</keyword>
<dbReference type="Pfam" id="PF13456">
    <property type="entry name" value="RVT_3"/>
    <property type="match status" value="1"/>
</dbReference>
<dbReference type="EMBL" id="JBBPBN010000034">
    <property type="protein sequence ID" value="KAK9003191.1"/>
    <property type="molecule type" value="Genomic_DNA"/>
</dbReference>
<dbReference type="PANTHER" id="PTHR47723">
    <property type="entry name" value="OS05G0353850 PROTEIN"/>
    <property type="match status" value="1"/>
</dbReference>
<proteinExistence type="predicted"/>
<dbReference type="InterPro" id="IPR036397">
    <property type="entry name" value="RNaseH_sf"/>
</dbReference>
<evidence type="ECO:0000313" key="2">
    <source>
        <dbReference type="EMBL" id="KAK9003191.1"/>
    </source>
</evidence>
<dbReference type="Gene3D" id="3.30.420.10">
    <property type="entry name" value="Ribonuclease H-like superfamily/Ribonuclease H"/>
    <property type="match status" value="1"/>
</dbReference>
<dbReference type="CDD" id="cd06222">
    <property type="entry name" value="RNase_H_like"/>
    <property type="match status" value="1"/>
</dbReference>
<accession>A0ABR2QRA2</accession>
<dbReference type="SUPFAM" id="SSF53098">
    <property type="entry name" value="Ribonuclease H-like"/>
    <property type="match status" value="1"/>
</dbReference>
<feature type="domain" description="RNase H type-1" evidence="1">
    <location>
        <begin position="109"/>
        <end position="141"/>
    </location>
</feature>
<evidence type="ECO:0000313" key="3">
    <source>
        <dbReference type="Proteomes" id="UP001396334"/>
    </source>
</evidence>
<dbReference type="InterPro" id="IPR012337">
    <property type="entry name" value="RNaseH-like_sf"/>
</dbReference>
<dbReference type="InterPro" id="IPR044730">
    <property type="entry name" value="RNase_H-like_dom_plant"/>
</dbReference>
<name>A0ABR2QRA2_9ROSI</name>
<dbReference type="InterPro" id="IPR002156">
    <property type="entry name" value="RNaseH_domain"/>
</dbReference>
<sequence>MSVSWIVCFSKVSGYVMKPLHALDTQPVPHSLIYPETVVWRWSKPPRRLIKVNTAGARNPSTGFACCGGVGRDENMHWCFSYSKKIDNKNVYKSLYVNNPAMIDSFLRAHIASMLNRDWEVRFEWVSRECNMVVDRLAKAAIDLSLDYHRFLDPPLFVVVMLNADDLVES</sequence>
<gene>
    <name evidence="2" type="ORF">V6N11_060757</name>
</gene>
<dbReference type="InterPro" id="IPR053151">
    <property type="entry name" value="RNase_H-like"/>
</dbReference>
<protein>
    <recommendedName>
        <fullName evidence="1">RNase H type-1 domain-containing protein</fullName>
    </recommendedName>
</protein>
<comment type="caution">
    <text evidence="2">The sequence shown here is derived from an EMBL/GenBank/DDBJ whole genome shotgun (WGS) entry which is preliminary data.</text>
</comment>